<name>A0ABV7WEC2_9MICO</name>
<dbReference type="RefSeq" id="WP_340291689.1">
    <property type="nucleotide sequence ID" value="NZ_JBBEOI010000046.1"/>
</dbReference>
<accession>A0ABV7WEC2</accession>
<evidence type="ECO:0000313" key="1">
    <source>
        <dbReference type="EMBL" id="MFC3688080.1"/>
    </source>
</evidence>
<comment type="caution">
    <text evidence="1">The sequence shown here is derived from an EMBL/GenBank/DDBJ whole genome shotgun (WGS) entry which is preliminary data.</text>
</comment>
<dbReference type="Proteomes" id="UP001595685">
    <property type="component" value="Unassembled WGS sequence"/>
</dbReference>
<reference evidence="2" key="1">
    <citation type="journal article" date="2019" name="Int. J. Syst. Evol. Microbiol.">
        <title>The Global Catalogue of Microorganisms (GCM) 10K type strain sequencing project: providing services to taxonomists for standard genome sequencing and annotation.</title>
        <authorList>
            <consortium name="The Broad Institute Genomics Platform"/>
            <consortium name="The Broad Institute Genome Sequencing Center for Infectious Disease"/>
            <person name="Wu L."/>
            <person name="Ma J."/>
        </authorList>
    </citation>
    <scope>NUCLEOTIDE SEQUENCE [LARGE SCALE GENOMIC DNA]</scope>
    <source>
        <strain evidence="2">NCAIM B.02333</strain>
    </source>
</reference>
<gene>
    <name evidence="1" type="ORF">ACFOLH_06975</name>
</gene>
<evidence type="ECO:0000313" key="2">
    <source>
        <dbReference type="Proteomes" id="UP001595685"/>
    </source>
</evidence>
<proteinExistence type="predicted"/>
<keyword evidence="2" id="KW-1185">Reference proteome</keyword>
<dbReference type="InterPro" id="IPR007612">
    <property type="entry name" value="LOR"/>
</dbReference>
<protein>
    <submittedName>
        <fullName evidence="1">Uncharacterized protein</fullName>
    </submittedName>
</protein>
<dbReference type="EMBL" id="JBHRWW010000003">
    <property type="protein sequence ID" value="MFC3688080.1"/>
    <property type="molecule type" value="Genomic_DNA"/>
</dbReference>
<organism evidence="1 2">
    <name type="scientific">Aquipuribacter hungaricus</name>
    <dbReference type="NCBI Taxonomy" id="545624"/>
    <lineage>
        <taxon>Bacteria</taxon>
        <taxon>Bacillati</taxon>
        <taxon>Actinomycetota</taxon>
        <taxon>Actinomycetes</taxon>
        <taxon>Micrococcales</taxon>
        <taxon>Intrasporangiaceae</taxon>
        <taxon>Aquipuribacter</taxon>
    </lineage>
</organism>
<dbReference type="Pfam" id="PF04525">
    <property type="entry name" value="LOR"/>
    <property type="match status" value="1"/>
</dbReference>
<sequence>MDQGLQGVERFAVTQRITLAVNRYDVRAVAEDGSPGALLATAQQKRLAFKEQVTFYADEARTVPVFSFRARKRLDLGSGYDVVDAAGVPLGSFRKDLGRSLLRSTWHLEGAGVTATGTERNATVAVLRRVWGLLPVVGEVPVPFVFHFDFVDAGGQVVLSSVRRRSVRDRYDVTVPGGRVDGRLAAAMAVALDALQDR</sequence>